<proteinExistence type="predicted"/>
<name>A0ABM9I9Q9_9GAMM</name>
<reference evidence="1 2" key="1">
    <citation type="submission" date="2023-03" db="EMBL/GenBank/DDBJ databases">
        <authorList>
            <person name="Pearce D."/>
        </authorList>
    </citation>
    <scope>NUCLEOTIDE SEQUENCE [LARGE SCALE GENOMIC DNA]</scope>
    <source>
        <strain evidence="1">Msz</strain>
    </source>
</reference>
<evidence type="ECO:0000313" key="2">
    <source>
        <dbReference type="Proteomes" id="UP001162030"/>
    </source>
</evidence>
<accession>A0ABM9I9Q9</accession>
<protein>
    <submittedName>
        <fullName evidence="1">Uncharacterized protein</fullName>
    </submittedName>
</protein>
<organism evidence="1 2">
    <name type="scientific">Methylocaldum szegediense</name>
    <dbReference type="NCBI Taxonomy" id="73780"/>
    <lineage>
        <taxon>Bacteria</taxon>
        <taxon>Pseudomonadati</taxon>
        <taxon>Pseudomonadota</taxon>
        <taxon>Gammaproteobacteria</taxon>
        <taxon>Methylococcales</taxon>
        <taxon>Methylococcaceae</taxon>
        <taxon>Methylocaldum</taxon>
    </lineage>
</organism>
<evidence type="ECO:0000313" key="1">
    <source>
        <dbReference type="EMBL" id="CAI8977883.1"/>
    </source>
</evidence>
<dbReference type="RefSeq" id="WP_317963586.1">
    <property type="nucleotide sequence ID" value="NZ_OX458333.1"/>
</dbReference>
<dbReference type="EMBL" id="OX458333">
    <property type="protein sequence ID" value="CAI8977883.1"/>
    <property type="molecule type" value="Genomic_DNA"/>
</dbReference>
<dbReference type="Proteomes" id="UP001162030">
    <property type="component" value="Chromosome"/>
</dbReference>
<keyword evidence="2" id="KW-1185">Reference proteome</keyword>
<gene>
    <name evidence="1" type="ORF">MSZNOR_5044</name>
</gene>
<sequence length="286" mass="32774">MILQQLHDLSDVATVEAYAFNQMWHYALNVHHEADAYICERTLRQYRRWIIERGLDRELFRALADEWIRAFKVDTRQQRLDSTAIRSCMRTLTRLGIVTETLGKFIREVSRRYPHYRDWIHADPRERYVQGSAQDGSCRVSPSEARISLEQAGHDLLNWVVLFASTEAKDLASYRIMLRVLDEQFSVVSSAEAPVRLEVKSPDLIPSDGVQNPADPDASFNTRYGQGYGLQVMETYQVDDGAEDAAERPASGPDLITYVDVHKLTQQDQYALQPALDEVTQRDVAP</sequence>